<evidence type="ECO:0000313" key="16">
    <source>
        <dbReference type="Ensembl" id="ENSCMIP00000025048.1"/>
    </source>
</evidence>
<reference evidence="17" key="1">
    <citation type="journal article" date="2006" name="Science">
        <title>Ancient noncoding elements conserved in the human genome.</title>
        <authorList>
            <person name="Venkatesh B."/>
            <person name="Kirkness E.F."/>
            <person name="Loh Y.H."/>
            <person name="Halpern A.L."/>
            <person name="Lee A.P."/>
            <person name="Johnson J."/>
            <person name="Dandona N."/>
            <person name="Viswanathan L.D."/>
            <person name="Tay A."/>
            <person name="Venter J.C."/>
            <person name="Strausberg R.L."/>
            <person name="Brenner S."/>
        </authorList>
    </citation>
    <scope>NUCLEOTIDE SEQUENCE [LARGE SCALE GENOMIC DNA]</scope>
</reference>
<dbReference type="GO" id="GO:0000981">
    <property type="term" value="F:DNA-binding transcription factor activity, RNA polymerase II-specific"/>
    <property type="evidence" value="ECO:0007669"/>
    <property type="project" value="TreeGrafter"/>
</dbReference>
<dbReference type="InterPro" id="IPR004827">
    <property type="entry name" value="bZIP"/>
</dbReference>
<dbReference type="InterPro" id="IPR046347">
    <property type="entry name" value="bZIP_sf"/>
</dbReference>
<evidence type="ECO:0000256" key="11">
    <source>
        <dbReference type="ARBA" id="ARBA00023163"/>
    </source>
</evidence>
<feature type="domain" description="BZIP" evidence="15">
    <location>
        <begin position="240"/>
        <end position="303"/>
    </location>
</feature>
<keyword evidence="8" id="KW-0238">DNA-binding</keyword>
<dbReference type="SMART" id="SM00338">
    <property type="entry name" value="BRLZ"/>
    <property type="match status" value="1"/>
</dbReference>
<dbReference type="GeneTree" id="ENSGT00940000159261"/>
<evidence type="ECO:0000256" key="13">
    <source>
        <dbReference type="ARBA" id="ARBA00023242"/>
    </source>
</evidence>
<comment type="similarity">
    <text evidence="2">Belongs to the bZIP family. ATF subfamily.</text>
</comment>
<keyword evidence="9" id="KW-0472">Membrane</keyword>
<dbReference type="RefSeq" id="XP_007895359.1">
    <property type="nucleotide sequence ID" value="XM_007897168.2"/>
</dbReference>
<dbReference type="PROSITE" id="PS00036">
    <property type="entry name" value="BZIP_BASIC"/>
    <property type="match status" value="1"/>
</dbReference>
<keyword evidence="3" id="KW-0812">Transmembrane</keyword>
<dbReference type="AlphaFoldDB" id="A0A4W3IDR8"/>
<name>A0A4W3IDR8_CALMI</name>
<keyword evidence="7" id="KW-0805">Transcription regulation</keyword>
<evidence type="ECO:0000256" key="4">
    <source>
        <dbReference type="ARBA" id="ARBA00022824"/>
    </source>
</evidence>
<dbReference type="Gene3D" id="1.20.5.170">
    <property type="match status" value="1"/>
</dbReference>
<evidence type="ECO:0000256" key="2">
    <source>
        <dbReference type="ARBA" id="ARBA00009050"/>
    </source>
</evidence>
<evidence type="ECO:0000313" key="17">
    <source>
        <dbReference type="Proteomes" id="UP000314986"/>
    </source>
</evidence>
<dbReference type="SUPFAM" id="SSF57959">
    <property type="entry name" value="Leucine zipper domain"/>
    <property type="match status" value="1"/>
</dbReference>
<dbReference type="GO" id="GO:0000978">
    <property type="term" value="F:RNA polymerase II cis-regulatory region sequence-specific DNA binding"/>
    <property type="evidence" value="ECO:0007669"/>
    <property type="project" value="TreeGrafter"/>
</dbReference>
<keyword evidence="6" id="KW-1133">Transmembrane helix</keyword>
<evidence type="ECO:0000256" key="7">
    <source>
        <dbReference type="ARBA" id="ARBA00023015"/>
    </source>
</evidence>
<keyword evidence="17" id="KW-1185">Reference proteome</keyword>
<dbReference type="CDD" id="cd14689">
    <property type="entry name" value="bZIP_CREB3"/>
    <property type="match status" value="1"/>
</dbReference>
<protein>
    <recommendedName>
        <fullName evidence="15">BZIP domain-containing protein</fullName>
    </recommendedName>
</protein>
<dbReference type="Proteomes" id="UP000314986">
    <property type="component" value="Unassembled WGS sequence"/>
</dbReference>
<dbReference type="GO" id="GO:0005789">
    <property type="term" value="C:endoplasmic reticulum membrane"/>
    <property type="evidence" value="ECO:0007669"/>
    <property type="project" value="UniProtKB-SubCell"/>
</dbReference>
<dbReference type="Ensembl" id="ENSCMIT00000025460.1">
    <property type="protein sequence ID" value="ENSCMIP00000025048.1"/>
    <property type="gene ID" value="ENSCMIG00000011037.1"/>
</dbReference>
<dbReference type="GO" id="GO:0005634">
    <property type="term" value="C:nucleus"/>
    <property type="evidence" value="ECO:0007669"/>
    <property type="project" value="TreeGrafter"/>
</dbReference>
<reference evidence="17" key="2">
    <citation type="journal article" date="2007" name="PLoS Biol.">
        <title>Survey sequencing and comparative analysis of the elephant shark (Callorhinchus milii) genome.</title>
        <authorList>
            <person name="Venkatesh B."/>
            <person name="Kirkness E.F."/>
            <person name="Loh Y.H."/>
            <person name="Halpern A.L."/>
            <person name="Lee A.P."/>
            <person name="Johnson J."/>
            <person name="Dandona N."/>
            <person name="Viswanathan L.D."/>
            <person name="Tay A."/>
            <person name="Venter J.C."/>
            <person name="Strausberg R.L."/>
            <person name="Brenner S."/>
        </authorList>
    </citation>
    <scope>NUCLEOTIDE SEQUENCE [LARGE SCALE GENOMIC DNA]</scope>
</reference>
<evidence type="ECO:0000256" key="6">
    <source>
        <dbReference type="ARBA" id="ARBA00022989"/>
    </source>
</evidence>
<dbReference type="KEGG" id="cmk:103180995"/>
<reference evidence="16" key="4">
    <citation type="submission" date="2025-08" db="UniProtKB">
        <authorList>
            <consortium name="Ensembl"/>
        </authorList>
    </citation>
    <scope>IDENTIFICATION</scope>
</reference>
<dbReference type="FunFam" id="1.20.5.170:FF:000042">
    <property type="entry name" value="Cyclic AMP-responsive element-binding protein 3-like protein 3"/>
    <property type="match status" value="1"/>
</dbReference>
<evidence type="ECO:0000256" key="8">
    <source>
        <dbReference type="ARBA" id="ARBA00023125"/>
    </source>
</evidence>
<dbReference type="Pfam" id="PF00170">
    <property type="entry name" value="bZIP_1"/>
    <property type="match status" value="1"/>
</dbReference>
<dbReference type="OMA" id="EQDMLPD"/>
<evidence type="ECO:0000256" key="14">
    <source>
        <dbReference type="SAM" id="Coils"/>
    </source>
</evidence>
<dbReference type="InParanoid" id="A0A4W3IDR8"/>
<keyword evidence="11" id="KW-0804">Transcription</keyword>
<comment type="subcellular location">
    <subcellularLocation>
        <location evidence="1">Endoplasmic reticulum membrane</location>
        <topology evidence="1">Single-pass type II membrane protein</topology>
    </subcellularLocation>
</comment>
<proteinExistence type="inferred from homology"/>
<dbReference type="PANTHER" id="PTHR45996:SF3">
    <property type="entry name" value="CREB-H TRANSCRIPTION FACTOR HOMOLOG LET-607"/>
    <property type="match status" value="1"/>
</dbReference>
<dbReference type="PANTHER" id="PTHR45996">
    <property type="entry name" value="AGAP001464-PB"/>
    <property type="match status" value="1"/>
</dbReference>
<gene>
    <name evidence="16" type="primary">creb3l3l</name>
</gene>
<reference evidence="17" key="3">
    <citation type="journal article" date="2014" name="Nature">
        <title>Elephant shark genome provides unique insights into gnathostome evolution.</title>
        <authorList>
            <consortium name="International Elephant Shark Genome Sequencing Consortium"/>
            <person name="Venkatesh B."/>
            <person name="Lee A.P."/>
            <person name="Ravi V."/>
            <person name="Maurya A.K."/>
            <person name="Lian M.M."/>
            <person name="Swann J.B."/>
            <person name="Ohta Y."/>
            <person name="Flajnik M.F."/>
            <person name="Sutoh Y."/>
            <person name="Kasahara M."/>
            <person name="Hoon S."/>
            <person name="Gangu V."/>
            <person name="Roy S.W."/>
            <person name="Irimia M."/>
            <person name="Korzh V."/>
            <person name="Kondrychyn I."/>
            <person name="Lim Z.W."/>
            <person name="Tay B.H."/>
            <person name="Tohari S."/>
            <person name="Kong K.W."/>
            <person name="Ho S."/>
            <person name="Lorente-Galdos B."/>
            <person name="Quilez J."/>
            <person name="Marques-Bonet T."/>
            <person name="Raney B.J."/>
            <person name="Ingham P.W."/>
            <person name="Tay A."/>
            <person name="Hillier L.W."/>
            <person name="Minx P."/>
            <person name="Boehm T."/>
            <person name="Wilson R.K."/>
            <person name="Brenner S."/>
            <person name="Warren W.C."/>
        </authorList>
    </citation>
    <scope>NUCLEOTIDE SEQUENCE [LARGE SCALE GENOMIC DNA]</scope>
</reference>
<keyword evidence="10" id="KW-0010">Activator</keyword>
<dbReference type="PROSITE" id="PS50217">
    <property type="entry name" value="BZIP"/>
    <property type="match status" value="1"/>
</dbReference>
<dbReference type="GeneID" id="103180995"/>
<dbReference type="STRING" id="7868.ENSCMIP00000025048"/>
<keyword evidence="14" id="KW-0175">Coiled coil</keyword>
<dbReference type="CTD" id="406853"/>
<keyword evidence="13" id="KW-0539">Nucleus</keyword>
<evidence type="ECO:0000256" key="1">
    <source>
        <dbReference type="ARBA" id="ARBA00004648"/>
    </source>
</evidence>
<organism evidence="16 17">
    <name type="scientific">Callorhinchus milii</name>
    <name type="common">Ghost shark</name>
    <dbReference type="NCBI Taxonomy" id="7868"/>
    <lineage>
        <taxon>Eukaryota</taxon>
        <taxon>Metazoa</taxon>
        <taxon>Chordata</taxon>
        <taxon>Craniata</taxon>
        <taxon>Vertebrata</taxon>
        <taxon>Chondrichthyes</taxon>
        <taxon>Holocephali</taxon>
        <taxon>Chimaeriformes</taxon>
        <taxon>Callorhinchidae</taxon>
        <taxon>Callorhinchus</taxon>
    </lineage>
</organism>
<evidence type="ECO:0000256" key="5">
    <source>
        <dbReference type="ARBA" id="ARBA00022968"/>
    </source>
</evidence>
<keyword evidence="5" id="KW-0735">Signal-anchor</keyword>
<dbReference type="OrthoDB" id="674948at2759"/>
<evidence type="ECO:0000256" key="12">
    <source>
        <dbReference type="ARBA" id="ARBA00023180"/>
    </source>
</evidence>
<keyword evidence="4" id="KW-0256">Endoplasmic reticulum</keyword>
<feature type="coiled-coil region" evidence="14">
    <location>
        <begin position="265"/>
        <end position="313"/>
    </location>
</feature>
<accession>A0A4W3IDR8</accession>
<evidence type="ECO:0000256" key="3">
    <source>
        <dbReference type="ARBA" id="ARBA00022692"/>
    </source>
</evidence>
<reference evidence="16" key="5">
    <citation type="submission" date="2025-09" db="UniProtKB">
        <authorList>
            <consortium name="Ensembl"/>
        </authorList>
    </citation>
    <scope>IDENTIFICATION</scope>
</reference>
<evidence type="ECO:0000256" key="10">
    <source>
        <dbReference type="ARBA" id="ARBA00023159"/>
    </source>
</evidence>
<evidence type="ECO:0000259" key="15">
    <source>
        <dbReference type="PROSITE" id="PS50217"/>
    </source>
</evidence>
<evidence type="ECO:0000256" key="9">
    <source>
        <dbReference type="ARBA" id="ARBA00023136"/>
    </source>
</evidence>
<sequence length="484" mass="54064">MCELVRKSLQSSEEEEGLQMALSDDLNNNELMDLLFQTEPLSDQEFSDGTKFMEDWGLCDQDMLNDHDTEDFLNSIIGSFEDESPAILSWSPVGSDSGISEDNNHFVQADSLSGSDAALSDSPSCYDVIVSDHNYSLVQDSQQNADCLYSVKTETPTTETDISIDLDWEPEFLTENSQVVPTKNSTDLVSLTIEDLQQYSKLNPYQFDELLLNDEERRLLAKEGLSIPTNLPLTKSEERILKRIRRKIRNKQSAQESRRRKKDYIDGLESRVVACTVQNQELQRKVQHLEKQNISLVEQLRRLQALIKQASSKTANTSTCIMVFLLSFTLIIFPSINPFGGKLVPKEESYSVLSRTLLDTESSQVRIIPNDYNADLDINPETIEEKLALGQEVPESILSGGQNSTPETANLAKTTSAATLSSNFSSDTDGVVKAPIQDDVSLERMASINEKVGFGASATVVNKPNWTEHSTTVIIKTHPRSDEM</sequence>
<dbReference type="InterPro" id="IPR051381">
    <property type="entry name" value="CREB_ATF_subfamily"/>
</dbReference>
<keyword evidence="12" id="KW-0325">Glycoprotein</keyword>